<dbReference type="EMBL" id="ML179535">
    <property type="protein sequence ID" value="THU85670.1"/>
    <property type="molecule type" value="Genomic_DNA"/>
</dbReference>
<dbReference type="Gene3D" id="1.20.1050.10">
    <property type="match status" value="1"/>
</dbReference>
<gene>
    <name evidence="3" type="ORF">K435DRAFT_869044</name>
</gene>
<keyword evidence="4" id="KW-1185">Reference proteome</keyword>
<dbReference type="OrthoDB" id="4951845at2759"/>
<feature type="domain" description="Glutathione S-transferase UstS-like C-terminal" evidence="2">
    <location>
        <begin position="154"/>
        <end position="242"/>
    </location>
</feature>
<dbReference type="Proteomes" id="UP000297245">
    <property type="component" value="Unassembled WGS sequence"/>
</dbReference>
<dbReference type="InterPro" id="IPR036282">
    <property type="entry name" value="Glutathione-S-Trfase_C_sf"/>
</dbReference>
<accession>A0A4S8LAL5</accession>
<evidence type="ECO:0000259" key="2">
    <source>
        <dbReference type="Pfam" id="PF22041"/>
    </source>
</evidence>
<dbReference type="CDD" id="cd03038">
    <property type="entry name" value="GST_N_etherase_LigE"/>
    <property type="match status" value="1"/>
</dbReference>
<dbReference type="AlphaFoldDB" id="A0A4S8LAL5"/>
<name>A0A4S8LAL5_DENBC</name>
<dbReference type="Pfam" id="PF13409">
    <property type="entry name" value="GST_N_2"/>
    <property type="match status" value="1"/>
</dbReference>
<dbReference type="InterPro" id="IPR036249">
    <property type="entry name" value="Thioredoxin-like_sf"/>
</dbReference>
<dbReference type="CDD" id="cd00299">
    <property type="entry name" value="GST_C_family"/>
    <property type="match status" value="1"/>
</dbReference>
<organism evidence="3 4">
    <name type="scientific">Dendrothele bispora (strain CBS 962.96)</name>
    <dbReference type="NCBI Taxonomy" id="1314807"/>
    <lineage>
        <taxon>Eukaryota</taxon>
        <taxon>Fungi</taxon>
        <taxon>Dikarya</taxon>
        <taxon>Basidiomycota</taxon>
        <taxon>Agaricomycotina</taxon>
        <taxon>Agaricomycetes</taxon>
        <taxon>Agaricomycetidae</taxon>
        <taxon>Agaricales</taxon>
        <taxon>Agaricales incertae sedis</taxon>
        <taxon>Dendrothele</taxon>
    </lineage>
</organism>
<dbReference type="SUPFAM" id="SSF47616">
    <property type="entry name" value="GST C-terminal domain-like"/>
    <property type="match status" value="1"/>
</dbReference>
<feature type="domain" description="GST N-terminal" evidence="1">
    <location>
        <begin position="23"/>
        <end position="97"/>
    </location>
</feature>
<proteinExistence type="predicted"/>
<dbReference type="Gene3D" id="3.40.30.10">
    <property type="entry name" value="Glutaredoxin"/>
    <property type="match status" value="1"/>
</dbReference>
<evidence type="ECO:0000259" key="1">
    <source>
        <dbReference type="Pfam" id="PF13409"/>
    </source>
</evidence>
<dbReference type="SUPFAM" id="SSF52833">
    <property type="entry name" value="Thioredoxin-like"/>
    <property type="match status" value="1"/>
</dbReference>
<dbReference type="InterPro" id="IPR004045">
    <property type="entry name" value="Glutathione_S-Trfase_N"/>
</dbReference>
<dbReference type="Pfam" id="PF22041">
    <property type="entry name" value="GST_C_7"/>
    <property type="match status" value="1"/>
</dbReference>
<dbReference type="InterPro" id="IPR054416">
    <property type="entry name" value="GST_UstS-like_C"/>
</dbReference>
<protein>
    <submittedName>
        <fullName evidence="3">Uncharacterized protein</fullName>
    </submittedName>
</protein>
<sequence>MDASNPIIFYDIASGPPVTSFTPNPSKTRYALNFKGVHYRTEWVELPDITSVRKKLGAEAVHKHWDGSPAYTLPVIKDPSTGAVVGDSFDIAVYLDKTYPNGPSLFPPSTIGLLAAFNAQANAIFARFVRLFVHGLPFNPKNEEQSKAYIVWKLQGETWDDLDLRGEERAKALEAFEAALGDLAKFYKLEDGPFLAGETVTYADFIVGGWLIQMKTSLKEWDLLQTWHDGLWGKLHQALEKYRKMP</sequence>
<reference evidence="3 4" key="1">
    <citation type="journal article" date="2019" name="Nat. Ecol. Evol.">
        <title>Megaphylogeny resolves global patterns of mushroom evolution.</title>
        <authorList>
            <person name="Varga T."/>
            <person name="Krizsan K."/>
            <person name="Foldi C."/>
            <person name="Dima B."/>
            <person name="Sanchez-Garcia M."/>
            <person name="Sanchez-Ramirez S."/>
            <person name="Szollosi G.J."/>
            <person name="Szarkandi J.G."/>
            <person name="Papp V."/>
            <person name="Albert L."/>
            <person name="Andreopoulos W."/>
            <person name="Angelini C."/>
            <person name="Antonin V."/>
            <person name="Barry K.W."/>
            <person name="Bougher N.L."/>
            <person name="Buchanan P."/>
            <person name="Buyck B."/>
            <person name="Bense V."/>
            <person name="Catcheside P."/>
            <person name="Chovatia M."/>
            <person name="Cooper J."/>
            <person name="Damon W."/>
            <person name="Desjardin D."/>
            <person name="Finy P."/>
            <person name="Geml J."/>
            <person name="Haridas S."/>
            <person name="Hughes K."/>
            <person name="Justo A."/>
            <person name="Karasinski D."/>
            <person name="Kautmanova I."/>
            <person name="Kiss B."/>
            <person name="Kocsube S."/>
            <person name="Kotiranta H."/>
            <person name="LaButti K.M."/>
            <person name="Lechner B.E."/>
            <person name="Liimatainen K."/>
            <person name="Lipzen A."/>
            <person name="Lukacs Z."/>
            <person name="Mihaltcheva S."/>
            <person name="Morgado L.N."/>
            <person name="Niskanen T."/>
            <person name="Noordeloos M.E."/>
            <person name="Ohm R.A."/>
            <person name="Ortiz-Santana B."/>
            <person name="Ovrebo C."/>
            <person name="Racz N."/>
            <person name="Riley R."/>
            <person name="Savchenko A."/>
            <person name="Shiryaev A."/>
            <person name="Soop K."/>
            <person name="Spirin V."/>
            <person name="Szebenyi C."/>
            <person name="Tomsovsky M."/>
            <person name="Tulloss R.E."/>
            <person name="Uehling J."/>
            <person name="Grigoriev I.V."/>
            <person name="Vagvolgyi C."/>
            <person name="Papp T."/>
            <person name="Martin F.M."/>
            <person name="Miettinen O."/>
            <person name="Hibbett D.S."/>
            <person name="Nagy L.G."/>
        </authorList>
    </citation>
    <scope>NUCLEOTIDE SEQUENCE [LARGE SCALE GENOMIC DNA]</scope>
    <source>
        <strain evidence="3 4">CBS 962.96</strain>
    </source>
</reference>
<evidence type="ECO:0000313" key="4">
    <source>
        <dbReference type="Proteomes" id="UP000297245"/>
    </source>
</evidence>
<evidence type="ECO:0000313" key="3">
    <source>
        <dbReference type="EMBL" id="THU85670.1"/>
    </source>
</evidence>